<dbReference type="GO" id="GO:0016787">
    <property type="term" value="F:hydrolase activity"/>
    <property type="evidence" value="ECO:0007669"/>
    <property type="project" value="UniProtKB-KW"/>
</dbReference>
<keyword evidence="3" id="KW-1185">Reference proteome</keyword>
<keyword evidence="2" id="KW-0378">Hydrolase</keyword>
<organism evidence="2 3">
    <name type="scientific">Tissierella simiarum</name>
    <dbReference type="NCBI Taxonomy" id="2841534"/>
    <lineage>
        <taxon>Bacteria</taxon>
        <taxon>Bacillati</taxon>
        <taxon>Bacillota</taxon>
        <taxon>Tissierellia</taxon>
        <taxon>Tissierellales</taxon>
        <taxon>Tissierellaceae</taxon>
        <taxon>Tissierella</taxon>
    </lineage>
</organism>
<dbReference type="Pfam" id="PF00561">
    <property type="entry name" value="Abhydrolase_1"/>
    <property type="match status" value="1"/>
</dbReference>
<dbReference type="RefSeq" id="WP_216520835.1">
    <property type="nucleotide sequence ID" value="NZ_JAHLPM010000012.1"/>
</dbReference>
<dbReference type="PANTHER" id="PTHR43798">
    <property type="entry name" value="MONOACYLGLYCEROL LIPASE"/>
    <property type="match status" value="1"/>
</dbReference>
<dbReference type="InterPro" id="IPR050266">
    <property type="entry name" value="AB_hydrolase_sf"/>
</dbReference>
<feature type="domain" description="AB hydrolase-1" evidence="1">
    <location>
        <begin position="27"/>
        <end position="250"/>
    </location>
</feature>
<sequence>MIHKIFQSKRGEVHYWINLPQTNTNCIVFLHGMTADHSMFDNQVKYFNTMAKTLVLDLPLHGNSRPYDDFSYKNLAEDLYEILEMENEDNIIIVGQSMGGYLAQEYGILFPDKVKGMVLVDTNPYGHQYYSKLERYLLSMMGILSKPFPYQMLLKSIAKRSTTTKEAYENMHQAISKLNKKEIINIMNQAYRDFLKKTDTVTFNFPVLLVVGDKDTTGNVIKYNKMWAKNNNYSLKYIKNAAHNSNVDNPKEFNKILESFLHKL</sequence>
<gene>
    <name evidence="2" type="ORF">KQI42_14005</name>
</gene>
<name>A0ABS6E9B7_9FIRM</name>
<accession>A0ABS6E9B7</accession>
<comment type="caution">
    <text evidence="2">The sequence shown here is derived from an EMBL/GenBank/DDBJ whole genome shotgun (WGS) entry which is preliminary data.</text>
</comment>
<evidence type="ECO:0000313" key="3">
    <source>
        <dbReference type="Proteomes" id="UP000749471"/>
    </source>
</evidence>
<evidence type="ECO:0000259" key="1">
    <source>
        <dbReference type="Pfam" id="PF00561"/>
    </source>
</evidence>
<evidence type="ECO:0000313" key="2">
    <source>
        <dbReference type="EMBL" id="MBU5439131.1"/>
    </source>
</evidence>
<dbReference type="EMBL" id="JAHLPM010000012">
    <property type="protein sequence ID" value="MBU5439131.1"/>
    <property type="molecule type" value="Genomic_DNA"/>
</dbReference>
<dbReference type="InterPro" id="IPR000073">
    <property type="entry name" value="AB_hydrolase_1"/>
</dbReference>
<protein>
    <submittedName>
        <fullName evidence="2">Alpha/beta hydrolase</fullName>
    </submittedName>
</protein>
<proteinExistence type="predicted"/>
<reference evidence="2 3" key="1">
    <citation type="submission" date="2021-06" db="EMBL/GenBank/DDBJ databases">
        <authorList>
            <person name="Sun Q."/>
            <person name="Li D."/>
        </authorList>
    </citation>
    <scope>NUCLEOTIDE SEQUENCE [LARGE SCALE GENOMIC DNA]</scope>
    <source>
        <strain evidence="2 3">MSJ-40</strain>
    </source>
</reference>
<dbReference type="Proteomes" id="UP000749471">
    <property type="component" value="Unassembled WGS sequence"/>
</dbReference>